<dbReference type="InterPro" id="IPR012748">
    <property type="entry name" value="Rieske-like_NirD"/>
</dbReference>
<dbReference type="RefSeq" id="WP_064123423.1">
    <property type="nucleotide sequence ID" value="NZ_CP015243.1"/>
</dbReference>
<dbReference type="Pfam" id="PF13806">
    <property type="entry name" value="Rieske_2"/>
    <property type="match status" value="1"/>
</dbReference>
<evidence type="ECO:0000256" key="2">
    <source>
        <dbReference type="ARBA" id="ARBA00022723"/>
    </source>
</evidence>
<evidence type="ECO:0000256" key="5">
    <source>
        <dbReference type="ARBA" id="ARBA00023014"/>
    </source>
</evidence>
<keyword evidence="3" id="KW-0560">Oxidoreductase</keyword>
<name>A0A172YH77_9GAMM</name>
<dbReference type="EMBL" id="CP015243">
    <property type="protein sequence ID" value="ANF58557.1"/>
    <property type="molecule type" value="Genomic_DNA"/>
</dbReference>
<reference evidence="8 9" key="1">
    <citation type="submission" date="2016-04" db="EMBL/GenBank/DDBJ databases">
        <title>Complete Genome Sequence of Halotalea alkalilenta IHB B 13600.</title>
        <authorList>
            <person name="Swarnkar M.K."/>
            <person name="Sharma A."/>
            <person name="Kaushal K."/>
            <person name="Soni R."/>
            <person name="Rana S."/>
            <person name="Singh A.K."/>
            <person name="Gulati A."/>
        </authorList>
    </citation>
    <scope>NUCLEOTIDE SEQUENCE [LARGE SCALE GENOMIC DNA]</scope>
    <source>
        <strain evidence="8 9">IHB B 13600</strain>
    </source>
</reference>
<dbReference type="Proteomes" id="UP000077875">
    <property type="component" value="Chromosome"/>
</dbReference>
<evidence type="ECO:0000256" key="1">
    <source>
        <dbReference type="ARBA" id="ARBA00022714"/>
    </source>
</evidence>
<sequence>MPLDRSEEAVDSECAGQWQRLCSIDELVPDAGVTAWCRGEQIALFLLPAGSELSIYALANGDPFSGANVIGRGIVGDIAAQPVVASPLYKQHFRLADGRCIESPEIALRTWPVRLRDGWVEIDMHS</sequence>
<evidence type="ECO:0000313" key="9">
    <source>
        <dbReference type="Proteomes" id="UP000077875"/>
    </source>
</evidence>
<evidence type="ECO:0000256" key="4">
    <source>
        <dbReference type="ARBA" id="ARBA00023004"/>
    </source>
</evidence>
<evidence type="ECO:0000313" key="8">
    <source>
        <dbReference type="EMBL" id="ANF58557.1"/>
    </source>
</evidence>
<dbReference type="SUPFAM" id="SSF50022">
    <property type="entry name" value="ISP domain"/>
    <property type="match status" value="1"/>
</dbReference>
<feature type="domain" description="Rieske" evidence="7">
    <location>
        <begin position="19"/>
        <end position="122"/>
    </location>
</feature>
<dbReference type="STRING" id="376489.A5892_14635"/>
<dbReference type="PROSITE" id="PS51296">
    <property type="entry name" value="RIESKE"/>
    <property type="match status" value="1"/>
</dbReference>
<dbReference type="GO" id="GO:0042128">
    <property type="term" value="P:nitrate assimilation"/>
    <property type="evidence" value="ECO:0007669"/>
    <property type="project" value="UniProtKB-KW"/>
</dbReference>
<dbReference type="GO" id="GO:0008942">
    <property type="term" value="F:nitrite reductase [NAD(P)H] activity"/>
    <property type="evidence" value="ECO:0007669"/>
    <property type="project" value="InterPro"/>
</dbReference>
<organism evidence="8 9">
    <name type="scientific">Halotalea alkalilenta</name>
    <dbReference type="NCBI Taxonomy" id="376489"/>
    <lineage>
        <taxon>Bacteria</taxon>
        <taxon>Pseudomonadati</taxon>
        <taxon>Pseudomonadota</taxon>
        <taxon>Gammaproteobacteria</taxon>
        <taxon>Oceanospirillales</taxon>
        <taxon>Halomonadaceae</taxon>
        <taxon>Halotalea</taxon>
    </lineage>
</organism>
<evidence type="ECO:0000259" key="7">
    <source>
        <dbReference type="PROSITE" id="PS51296"/>
    </source>
</evidence>
<dbReference type="PANTHER" id="PTHR40562">
    <property type="match status" value="1"/>
</dbReference>
<dbReference type="GO" id="GO:0046872">
    <property type="term" value="F:metal ion binding"/>
    <property type="evidence" value="ECO:0007669"/>
    <property type="project" value="UniProtKB-KW"/>
</dbReference>
<gene>
    <name evidence="8" type="ORF">A5892_14635</name>
</gene>
<dbReference type="InterPro" id="IPR017941">
    <property type="entry name" value="Rieske_2Fe-2S"/>
</dbReference>
<dbReference type="InterPro" id="IPR017881">
    <property type="entry name" value="NirD"/>
</dbReference>
<dbReference type="NCBIfam" id="TIGR02378">
    <property type="entry name" value="nirD_assim_sml"/>
    <property type="match status" value="1"/>
</dbReference>
<dbReference type="PROSITE" id="PS51300">
    <property type="entry name" value="NIRD"/>
    <property type="match status" value="1"/>
</dbReference>
<keyword evidence="5" id="KW-0411">Iron-sulfur</keyword>
<evidence type="ECO:0000256" key="3">
    <source>
        <dbReference type="ARBA" id="ARBA00023002"/>
    </source>
</evidence>
<keyword evidence="4" id="KW-0408">Iron</keyword>
<keyword evidence="9" id="KW-1185">Reference proteome</keyword>
<accession>A0A172YH77</accession>
<keyword evidence="1" id="KW-0001">2Fe-2S</keyword>
<keyword evidence="2" id="KW-0479">Metal-binding</keyword>
<evidence type="ECO:0000256" key="6">
    <source>
        <dbReference type="ARBA" id="ARBA00023063"/>
    </source>
</evidence>
<proteinExistence type="predicted"/>
<dbReference type="Gene3D" id="2.102.10.10">
    <property type="entry name" value="Rieske [2Fe-2S] iron-sulphur domain"/>
    <property type="match status" value="1"/>
</dbReference>
<dbReference type="InterPro" id="IPR036922">
    <property type="entry name" value="Rieske_2Fe-2S_sf"/>
</dbReference>
<dbReference type="PANTHER" id="PTHR40562:SF1">
    <property type="entry name" value="NITRITE REDUCTASE (NADH) SMALL SUBUNIT"/>
    <property type="match status" value="1"/>
</dbReference>
<protein>
    <recommendedName>
        <fullName evidence="7">Rieske domain-containing protein</fullName>
    </recommendedName>
</protein>
<dbReference type="KEGG" id="haa:A5892_14635"/>
<dbReference type="GO" id="GO:0051537">
    <property type="term" value="F:2 iron, 2 sulfur cluster binding"/>
    <property type="evidence" value="ECO:0007669"/>
    <property type="project" value="UniProtKB-KW"/>
</dbReference>
<keyword evidence="6" id="KW-0534">Nitrate assimilation</keyword>
<dbReference type="AlphaFoldDB" id="A0A172YH77"/>
<dbReference type="CDD" id="cd03529">
    <property type="entry name" value="Rieske_NirD"/>
    <property type="match status" value="1"/>
</dbReference>